<dbReference type="EMBL" id="JBHSKF010000021">
    <property type="protein sequence ID" value="MFC5291058.1"/>
    <property type="molecule type" value="Genomic_DNA"/>
</dbReference>
<dbReference type="Proteomes" id="UP001596157">
    <property type="component" value="Unassembled WGS sequence"/>
</dbReference>
<keyword evidence="10" id="KW-1185">Reference proteome</keyword>
<dbReference type="InterPro" id="IPR041916">
    <property type="entry name" value="Anti_sigma_zinc_sf"/>
</dbReference>
<keyword evidence="3 7" id="KW-1133">Transmembrane helix</keyword>
<dbReference type="InterPro" id="IPR051474">
    <property type="entry name" value="Anti-sigma-K/W_factor"/>
</dbReference>
<keyword evidence="5 7" id="KW-0472">Membrane</keyword>
<comment type="caution">
    <text evidence="9">The sequence shown here is derived from an EMBL/GenBank/DDBJ whole genome shotgun (WGS) entry which is preliminary data.</text>
</comment>
<dbReference type="RefSeq" id="WP_378250971.1">
    <property type="nucleotide sequence ID" value="NZ_JBHSKF010000021.1"/>
</dbReference>
<feature type="transmembrane region" description="Helical" evidence="7">
    <location>
        <begin position="91"/>
        <end position="112"/>
    </location>
</feature>
<dbReference type="InterPro" id="IPR027383">
    <property type="entry name" value="Znf_put"/>
</dbReference>
<proteinExistence type="predicted"/>
<comment type="subcellular location">
    <subcellularLocation>
        <location evidence="1">Membrane</location>
        <topology evidence="1">Single-pass membrane protein</topology>
    </subcellularLocation>
</comment>
<organism evidence="9 10">
    <name type="scientific">Actinokineospora guangxiensis</name>
    <dbReference type="NCBI Taxonomy" id="1490288"/>
    <lineage>
        <taxon>Bacteria</taxon>
        <taxon>Bacillati</taxon>
        <taxon>Actinomycetota</taxon>
        <taxon>Actinomycetes</taxon>
        <taxon>Pseudonocardiales</taxon>
        <taxon>Pseudonocardiaceae</taxon>
        <taxon>Actinokineospora</taxon>
    </lineage>
</organism>
<dbReference type="PANTHER" id="PTHR37461:SF1">
    <property type="entry name" value="ANTI-SIGMA-K FACTOR RSKA"/>
    <property type="match status" value="1"/>
</dbReference>
<keyword evidence="6" id="KW-0804">Transcription</keyword>
<dbReference type="PANTHER" id="PTHR37461">
    <property type="entry name" value="ANTI-SIGMA-K FACTOR RSKA"/>
    <property type="match status" value="1"/>
</dbReference>
<evidence type="ECO:0000256" key="4">
    <source>
        <dbReference type="ARBA" id="ARBA00023015"/>
    </source>
</evidence>
<evidence type="ECO:0000256" key="7">
    <source>
        <dbReference type="SAM" id="Phobius"/>
    </source>
</evidence>
<protein>
    <submittedName>
        <fullName evidence="9">Anti-sigma factor family protein</fullName>
    </submittedName>
</protein>
<evidence type="ECO:0000256" key="6">
    <source>
        <dbReference type="ARBA" id="ARBA00023163"/>
    </source>
</evidence>
<evidence type="ECO:0000256" key="1">
    <source>
        <dbReference type="ARBA" id="ARBA00004167"/>
    </source>
</evidence>
<evidence type="ECO:0000256" key="2">
    <source>
        <dbReference type="ARBA" id="ARBA00022692"/>
    </source>
</evidence>
<evidence type="ECO:0000313" key="10">
    <source>
        <dbReference type="Proteomes" id="UP001596157"/>
    </source>
</evidence>
<name>A0ABW0EXH4_9PSEU</name>
<accession>A0ABW0EXH4</accession>
<evidence type="ECO:0000259" key="8">
    <source>
        <dbReference type="Pfam" id="PF13490"/>
    </source>
</evidence>
<evidence type="ECO:0000256" key="5">
    <source>
        <dbReference type="ARBA" id="ARBA00023136"/>
    </source>
</evidence>
<feature type="domain" description="Putative zinc-finger" evidence="8">
    <location>
        <begin position="10"/>
        <end position="40"/>
    </location>
</feature>
<sequence>MTDDAHRGLRESLGAYALDLLGPHERLAIDAHLAGCADCRTVLAELRPAADALASADPDRLGDPVPQPPPGLAEAILERVRAERRRSWRRWARPAAAAAVAVAAGFGVGWWAHPAPPDVPLEPVAVLAADPAVRASADLVPHTWGVEVRLSGSGFAAGRVYRVFVTDSAGARVAAGEFIGTGRSPMVCTLNSSVPRAEADGFEVVDGEGGRVLWSDF</sequence>
<keyword evidence="4" id="KW-0805">Transcription regulation</keyword>
<keyword evidence="2 7" id="KW-0812">Transmembrane</keyword>
<gene>
    <name evidence="9" type="ORF">ACFPM7_28750</name>
</gene>
<reference evidence="10" key="1">
    <citation type="journal article" date="2019" name="Int. J. Syst. Evol. Microbiol.">
        <title>The Global Catalogue of Microorganisms (GCM) 10K type strain sequencing project: providing services to taxonomists for standard genome sequencing and annotation.</title>
        <authorList>
            <consortium name="The Broad Institute Genomics Platform"/>
            <consortium name="The Broad Institute Genome Sequencing Center for Infectious Disease"/>
            <person name="Wu L."/>
            <person name="Ma J."/>
        </authorList>
    </citation>
    <scope>NUCLEOTIDE SEQUENCE [LARGE SCALE GENOMIC DNA]</scope>
    <source>
        <strain evidence="10">CCUG 59778</strain>
    </source>
</reference>
<dbReference type="Pfam" id="PF13490">
    <property type="entry name" value="zf-HC2"/>
    <property type="match status" value="1"/>
</dbReference>
<evidence type="ECO:0000256" key="3">
    <source>
        <dbReference type="ARBA" id="ARBA00022989"/>
    </source>
</evidence>
<evidence type="ECO:0000313" key="9">
    <source>
        <dbReference type="EMBL" id="MFC5291058.1"/>
    </source>
</evidence>
<dbReference type="Gene3D" id="1.10.10.1320">
    <property type="entry name" value="Anti-sigma factor, zinc-finger domain"/>
    <property type="match status" value="1"/>
</dbReference>